<feature type="transmembrane region" description="Helical" evidence="8">
    <location>
        <begin position="147"/>
        <end position="171"/>
    </location>
</feature>
<dbReference type="PANTHER" id="PTHR30614:SF35">
    <property type="entry name" value="ABC TRANSPORTER PERMEASE PROTEIN"/>
    <property type="match status" value="1"/>
</dbReference>
<dbReference type="AlphaFoldDB" id="A0AA91DLN0"/>
<feature type="transmembrane region" description="Helical" evidence="8">
    <location>
        <begin position="68"/>
        <end position="86"/>
    </location>
</feature>
<evidence type="ECO:0000256" key="2">
    <source>
        <dbReference type="ARBA" id="ARBA00010072"/>
    </source>
</evidence>
<dbReference type="InterPro" id="IPR043429">
    <property type="entry name" value="ArtM/GltK/GlnP/TcyL/YhdX-like"/>
</dbReference>
<protein>
    <submittedName>
        <fullName evidence="10">ABC transporter permease</fullName>
    </submittedName>
</protein>
<dbReference type="GO" id="GO:0022857">
    <property type="term" value="F:transmembrane transporter activity"/>
    <property type="evidence" value="ECO:0007669"/>
    <property type="project" value="InterPro"/>
</dbReference>
<dbReference type="GO" id="GO:0006865">
    <property type="term" value="P:amino acid transport"/>
    <property type="evidence" value="ECO:0007669"/>
    <property type="project" value="TreeGrafter"/>
</dbReference>
<evidence type="ECO:0000313" key="10">
    <source>
        <dbReference type="EMBL" id="OAK61408.1"/>
    </source>
</evidence>
<keyword evidence="4" id="KW-1003">Cell membrane</keyword>
<evidence type="ECO:0000256" key="5">
    <source>
        <dbReference type="ARBA" id="ARBA00022692"/>
    </source>
</evidence>
<feature type="domain" description="ABC transmembrane type-1" evidence="9">
    <location>
        <begin position="21"/>
        <end position="210"/>
    </location>
</feature>
<dbReference type="SUPFAM" id="SSF161098">
    <property type="entry name" value="MetI-like"/>
    <property type="match status" value="1"/>
</dbReference>
<organism evidence="10 11">
    <name type="scientific">Variovorax paradoxus</name>
    <dbReference type="NCBI Taxonomy" id="34073"/>
    <lineage>
        <taxon>Bacteria</taxon>
        <taxon>Pseudomonadati</taxon>
        <taxon>Pseudomonadota</taxon>
        <taxon>Betaproteobacteria</taxon>
        <taxon>Burkholderiales</taxon>
        <taxon>Comamonadaceae</taxon>
        <taxon>Variovorax</taxon>
    </lineage>
</organism>
<evidence type="ECO:0000256" key="7">
    <source>
        <dbReference type="ARBA" id="ARBA00023136"/>
    </source>
</evidence>
<dbReference type="NCBIfam" id="TIGR01726">
    <property type="entry name" value="HEQRo_perm_3TM"/>
    <property type="match status" value="1"/>
</dbReference>
<evidence type="ECO:0000256" key="1">
    <source>
        <dbReference type="ARBA" id="ARBA00004429"/>
    </source>
</evidence>
<dbReference type="Pfam" id="PF00528">
    <property type="entry name" value="BPD_transp_1"/>
    <property type="match status" value="1"/>
</dbReference>
<dbReference type="PROSITE" id="PS50928">
    <property type="entry name" value="ABC_TM1"/>
    <property type="match status" value="1"/>
</dbReference>
<keyword evidence="6 8" id="KW-1133">Transmembrane helix</keyword>
<keyword evidence="7 8" id="KW-0472">Membrane</keyword>
<feature type="transmembrane region" description="Helical" evidence="8">
    <location>
        <begin position="27"/>
        <end position="47"/>
    </location>
</feature>
<evidence type="ECO:0000256" key="8">
    <source>
        <dbReference type="RuleBase" id="RU363032"/>
    </source>
</evidence>
<proteinExistence type="inferred from homology"/>
<evidence type="ECO:0000256" key="6">
    <source>
        <dbReference type="ARBA" id="ARBA00022989"/>
    </source>
</evidence>
<dbReference type="InterPro" id="IPR035906">
    <property type="entry name" value="MetI-like_sf"/>
</dbReference>
<feature type="transmembrane region" description="Helical" evidence="8">
    <location>
        <begin position="92"/>
        <end position="110"/>
    </location>
</feature>
<dbReference type="Proteomes" id="UP000077852">
    <property type="component" value="Unassembled WGS sequence"/>
</dbReference>
<accession>A0AA91DLN0</accession>
<feature type="transmembrane region" description="Helical" evidence="8">
    <location>
        <begin position="191"/>
        <end position="213"/>
    </location>
</feature>
<dbReference type="InterPro" id="IPR000515">
    <property type="entry name" value="MetI-like"/>
</dbReference>
<gene>
    <name evidence="10" type="ORF">A3K87_20985</name>
</gene>
<comment type="subcellular location">
    <subcellularLocation>
        <location evidence="1">Cell inner membrane</location>
        <topology evidence="1">Multi-pass membrane protein</topology>
    </subcellularLocation>
    <subcellularLocation>
        <location evidence="8">Cell membrane</location>
        <topology evidence="8">Multi-pass membrane protein</topology>
    </subcellularLocation>
</comment>
<dbReference type="InterPro" id="IPR010065">
    <property type="entry name" value="AA_ABC_transptr_permease_3TM"/>
</dbReference>
<comment type="similarity">
    <text evidence="2">Belongs to the binding-protein-dependent transport system permease family. HisMQ subfamily.</text>
</comment>
<evidence type="ECO:0000313" key="11">
    <source>
        <dbReference type="Proteomes" id="UP000077852"/>
    </source>
</evidence>
<dbReference type="CDD" id="cd06261">
    <property type="entry name" value="TM_PBP2"/>
    <property type="match status" value="1"/>
</dbReference>
<keyword evidence="3 8" id="KW-0813">Transport</keyword>
<keyword evidence="5 8" id="KW-0812">Transmembrane</keyword>
<comment type="caution">
    <text evidence="10">The sequence shown here is derived from an EMBL/GenBank/DDBJ whole genome shotgun (WGS) entry which is preliminary data.</text>
</comment>
<evidence type="ECO:0000256" key="3">
    <source>
        <dbReference type="ARBA" id="ARBA00022448"/>
    </source>
</evidence>
<dbReference type="GO" id="GO:0043190">
    <property type="term" value="C:ATP-binding cassette (ABC) transporter complex"/>
    <property type="evidence" value="ECO:0007669"/>
    <property type="project" value="InterPro"/>
</dbReference>
<name>A0AA91DLN0_VARPD</name>
<evidence type="ECO:0000259" key="9">
    <source>
        <dbReference type="PROSITE" id="PS50928"/>
    </source>
</evidence>
<dbReference type="RefSeq" id="WP_081269227.1">
    <property type="nucleotide sequence ID" value="NZ_LVHG01000056.1"/>
</dbReference>
<dbReference type="EMBL" id="LVHG01000056">
    <property type="protein sequence ID" value="OAK61408.1"/>
    <property type="molecule type" value="Genomic_DNA"/>
</dbReference>
<reference evidence="10 11" key="1">
    <citation type="submission" date="2016-03" db="EMBL/GenBank/DDBJ databases">
        <title>Genome sequence of Variovorax paradoxus KB5.</title>
        <authorList>
            <person name="Jeong H."/>
            <person name="Hong C.E."/>
            <person name="Jo S.H."/>
            <person name="Park J.M."/>
        </authorList>
    </citation>
    <scope>NUCLEOTIDE SEQUENCE [LARGE SCALE GENOMIC DNA]</scope>
    <source>
        <strain evidence="10 11">KB5</strain>
    </source>
</reference>
<dbReference type="Gene3D" id="1.10.3720.10">
    <property type="entry name" value="MetI-like"/>
    <property type="match status" value="1"/>
</dbReference>
<dbReference type="PANTHER" id="PTHR30614">
    <property type="entry name" value="MEMBRANE COMPONENT OF AMINO ACID ABC TRANSPORTER"/>
    <property type="match status" value="1"/>
</dbReference>
<sequence>MNYKFDFSPIVAQAGDLLMGCLLTLQLSSFAILLAFLIAIPPAAYLHSHPKSRLSIPINAFVEVVRNTPFLVQIFFIFFGLPAAGVTLDPNVAAVIALTINGTAYAIEIIRGGLGSIHRGQQEAGYALGLSKLHVFRYVVLKPALRAIFPALASQFIFLMLTSSIASSITANELTHVAASIEATTFRSFEVYFTVAILYLLMSILLSAIFGLIQRAAFSYPNR</sequence>
<evidence type="ECO:0000256" key="4">
    <source>
        <dbReference type="ARBA" id="ARBA00022475"/>
    </source>
</evidence>